<dbReference type="AlphaFoldDB" id="A0A1R4IIQ6"/>
<sequence>MIALIIAVVALWLVAGFLWFSDDTKTRATINEVLSHQDEPVRLDEYRDRAA</sequence>
<organism evidence="1 2">
    <name type="scientific">Luteococcus japonicus LSP_Lj1</name>
    <dbReference type="NCBI Taxonomy" id="1255658"/>
    <lineage>
        <taxon>Bacteria</taxon>
        <taxon>Bacillati</taxon>
        <taxon>Actinomycetota</taxon>
        <taxon>Actinomycetes</taxon>
        <taxon>Propionibacteriales</taxon>
        <taxon>Propionibacteriaceae</taxon>
        <taxon>Luteococcus</taxon>
    </lineage>
</organism>
<reference evidence="1 2" key="1">
    <citation type="submission" date="2017-02" db="EMBL/GenBank/DDBJ databases">
        <authorList>
            <person name="Peterson S.W."/>
        </authorList>
    </citation>
    <scope>NUCLEOTIDE SEQUENCE [LARGE SCALE GENOMIC DNA]</scope>
    <source>
        <strain evidence="1 2">LSP_Lj1</strain>
    </source>
</reference>
<accession>A0A1R4IIQ6</accession>
<dbReference type="EMBL" id="FUKQ01000007">
    <property type="protein sequence ID" value="SJN19233.1"/>
    <property type="molecule type" value="Genomic_DNA"/>
</dbReference>
<dbReference type="RefSeq" id="WP_179110554.1">
    <property type="nucleotide sequence ID" value="NZ_FUKQ01000007.1"/>
</dbReference>
<evidence type="ECO:0000313" key="2">
    <source>
        <dbReference type="Proteomes" id="UP000188342"/>
    </source>
</evidence>
<proteinExistence type="predicted"/>
<evidence type="ECO:0000313" key="1">
    <source>
        <dbReference type="EMBL" id="SJN19233.1"/>
    </source>
</evidence>
<gene>
    <name evidence="1" type="ORF">FM114_01885</name>
</gene>
<protein>
    <submittedName>
        <fullName evidence="1">Uncharacterized protein</fullName>
    </submittedName>
</protein>
<name>A0A1R4IIQ6_9ACTN</name>
<keyword evidence="2" id="KW-1185">Reference proteome</keyword>
<dbReference type="Proteomes" id="UP000188342">
    <property type="component" value="Unassembled WGS sequence"/>
</dbReference>